<keyword evidence="4 5" id="KW-0472">Membrane</keyword>
<feature type="transmembrane region" description="Helical" evidence="5">
    <location>
        <begin position="126"/>
        <end position="142"/>
    </location>
</feature>
<evidence type="ECO:0000256" key="4">
    <source>
        <dbReference type="ARBA" id="ARBA00023136"/>
    </source>
</evidence>
<protein>
    <submittedName>
        <fullName evidence="8">Putative O-glycosylation ligase, exosortase A system-associated</fullName>
    </submittedName>
</protein>
<dbReference type="NCBIfam" id="TIGR03097">
    <property type="entry name" value="PEP_O_lig_1"/>
    <property type="match status" value="1"/>
</dbReference>
<evidence type="ECO:0000256" key="5">
    <source>
        <dbReference type="SAM" id="Phobius"/>
    </source>
</evidence>
<reference evidence="8 9" key="1">
    <citation type="submission" date="2019-03" db="EMBL/GenBank/DDBJ databases">
        <title>Draft Genome Sequence of Massilia arenosa sp. nov., a Novel Massilia Species Isolated from a Sandy-loam Maize Soil.</title>
        <authorList>
            <person name="Raths R."/>
            <person name="Peta V."/>
            <person name="Bucking H."/>
        </authorList>
    </citation>
    <scope>NUCLEOTIDE SEQUENCE [LARGE SCALE GENOMIC DNA]</scope>
    <source>
        <strain evidence="8 9">MC02</strain>
    </source>
</reference>
<evidence type="ECO:0000259" key="6">
    <source>
        <dbReference type="Pfam" id="PF04932"/>
    </source>
</evidence>
<keyword evidence="3 5" id="KW-1133">Transmembrane helix</keyword>
<gene>
    <name evidence="8" type="ORF">E4L96_01285</name>
</gene>
<comment type="caution">
    <text evidence="8">The sequence shown here is derived from an EMBL/GenBank/DDBJ whole genome shotgun (WGS) entry which is preliminary data.</text>
</comment>
<feature type="transmembrane region" description="Helical" evidence="5">
    <location>
        <begin position="75"/>
        <end position="96"/>
    </location>
</feature>
<sequence length="456" mass="49551">MRDILVALLVFGSLPYIFKKPYFGAVMWVWISVMNLHSQGWGWARSFPFAAIISGVAVLALVTHKGPKKLPLTPVTGTFLAFMLWMCITAIAAIHPEAGYDQWVKVMKIFGMTLVVLMLMKEKEHINAVIGCTVFSLAYYGVKGGIFTIRSGGGDRVWGPAGTFIEGNNEIALALIMIIPLMIYCISLVQNKWAKRGIALSTALCALSALGSYSRGAAIALAAMCLFLWLKSSNKGKTGLAILVLAPAMLMFMPSKWFERVDTVKTYEEDASAMGRINAWKMATNLALDRPLGGGFEVYTPDVFAMYAPEPKDIHAAHSIYFQALGEHGFVGLGLYLLLGFFTWRTGSWNIKHAKPYPDLKWAVHLSTMSQVGLLGFAVGGAFLSLVYFDVPYYIMCALVATQQVVKKELAAKAAAEKAAKSAAAKAAALGADLPLPPDAVQAELEPARVPKRAHS</sequence>
<proteinExistence type="predicted"/>
<dbReference type="Proteomes" id="UP000298438">
    <property type="component" value="Unassembled WGS sequence"/>
</dbReference>
<dbReference type="AlphaFoldDB" id="A0A4Y9SWS3"/>
<dbReference type="GO" id="GO:0016020">
    <property type="term" value="C:membrane"/>
    <property type="evidence" value="ECO:0007669"/>
    <property type="project" value="UniProtKB-SubCell"/>
</dbReference>
<keyword evidence="9" id="KW-1185">Reference proteome</keyword>
<organism evidence="8 9">
    <name type="scientific">Zemynaea arenosa</name>
    <dbReference type="NCBI Taxonomy" id="2561931"/>
    <lineage>
        <taxon>Bacteria</taxon>
        <taxon>Pseudomonadati</taxon>
        <taxon>Pseudomonadota</taxon>
        <taxon>Betaproteobacteria</taxon>
        <taxon>Burkholderiales</taxon>
        <taxon>Oxalobacteraceae</taxon>
        <taxon>Telluria group</taxon>
        <taxon>Zemynaea</taxon>
    </lineage>
</organism>
<evidence type="ECO:0000256" key="1">
    <source>
        <dbReference type="ARBA" id="ARBA00004141"/>
    </source>
</evidence>
<dbReference type="PANTHER" id="PTHR37422:SF13">
    <property type="entry name" value="LIPOPOLYSACCHARIDE BIOSYNTHESIS PROTEIN PA4999-RELATED"/>
    <property type="match status" value="1"/>
</dbReference>
<dbReference type="RefSeq" id="WP_135205432.1">
    <property type="nucleotide sequence ID" value="NZ_SPVF01000015.1"/>
</dbReference>
<evidence type="ECO:0000259" key="7">
    <source>
        <dbReference type="Pfam" id="PF19358"/>
    </source>
</evidence>
<feature type="transmembrane region" description="Helical" evidence="5">
    <location>
        <begin position="43"/>
        <end position="63"/>
    </location>
</feature>
<evidence type="ECO:0000313" key="8">
    <source>
        <dbReference type="EMBL" id="TFW29674.1"/>
    </source>
</evidence>
<feature type="transmembrane region" description="Helical" evidence="5">
    <location>
        <begin position="201"/>
        <end position="230"/>
    </location>
</feature>
<evidence type="ECO:0000256" key="3">
    <source>
        <dbReference type="ARBA" id="ARBA00022989"/>
    </source>
</evidence>
<feature type="domain" description="DUF5935" evidence="7">
    <location>
        <begin position="1"/>
        <end position="185"/>
    </location>
</feature>
<evidence type="ECO:0000313" key="9">
    <source>
        <dbReference type="Proteomes" id="UP000298438"/>
    </source>
</evidence>
<keyword evidence="2 5" id="KW-0812">Transmembrane</keyword>
<feature type="transmembrane region" description="Helical" evidence="5">
    <location>
        <begin position="171"/>
        <end position="189"/>
    </location>
</feature>
<dbReference type="InterPro" id="IPR051533">
    <property type="entry name" value="WaaL-like"/>
</dbReference>
<dbReference type="PANTHER" id="PTHR37422">
    <property type="entry name" value="TEICHURONIC ACID BIOSYNTHESIS PROTEIN TUAE"/>
    <property type="match status" value="1"/>
</dbReference>
<dbReference type="Pfam" id="PF19358">
    <property type="entry name" value="DUF5935"/>
    <property type="match status" value="1"/>
</dbReference>
<dbReference type="InterPro" id="IPR007016">
    <property type="entry name" value="O-antigen_ligase-rel_domated"/>
</dbReference>
<dbReference type="EMBL" id="SPVF01000015">
    <property type="protein sequence ID" value="TFW29674.1"/>
    <property type="molecule type" value="Genomic_DNA"/>
</dbReference>
<dbReference type="Pfam" id="PF04932">
    <property type="entry name" value="Wzy_C"/>
    <property type="match status" value="1"/>
</dbReference>
<dbReference type="OrthoDB" id="9772644at2"/>
<keyword evidence="8" id="KW-0436">Ligase</keyword>
<feature type="domain" description="O-antigen ligase-related" evidence="6">
    <location>
        <begin position="201"/>
        <end position="337"/>
    </location>
</feature>
<feature type="transmembrane region" description="Helical" evidence="5">
    <location>
        <begin position="362"/>
        <end position="389"/>
    </location>
</feature>
<comment type="subcellular location">
    <subcellularLocation>
        <location evidence="1">Membrane</location>
        <topology evidence="1">Multi-pass membrane protein</topology>
    </subcellularLocation>
</comment>
<dbReference type="InterPro" id="IPR017528">
    <property type="entry name" value="CHP03097O-antigen_lig-rel"/>
</dbReference>
<dbReference type="InterPro" id="IPR045979">
    <property type="entry name" value="DUF5935"/>
</dbReference>
<dbReference type="GO" id="GO:0016874">
    <property type="term" value="F:ligase activity"/>
    <property type="evidence" value="ECO:0007669"/>
    <property type="project" value="UniProtKB-KW"/>
</dbReference>
<feature type="transmembrane region" description="Helical" evidence="5">
    <location>
        <begin position="236"/>
        <end position="253"/>
    </location>
</feature>
<accession>A0A4Y9SWS3</accession>
<feature type="transmembrane region" description="Helical" evidence="5">
    <location>
        <begin position="102"/>
        <end position="119"/>
    </location>
</feature>
<evidence type="ECO:0000256" key="2">
    <source>
        <dbReference type="ARBA" id="ARBA00022692"/>
    </source>
</evidence>
<name>A0A4Y9SWS3_9BURK</name>
<feature type="transmembrane region" description="Helical" evidence="5">
    <location>
        <begin position="320"/>
        <end position="342"/>
    </location>
</feature>